<dbReference type="CDD" id="cd00161">
    <property type="entry name" value="beta-trefoil_Ricin-like"/>
    <property type="match status" value="1"/>
</dbReference>
<dbReference type="InterPro" id="IPR036318">
    <property type="entry name" value="FAD-bd_PCMH-like_sf"/>
</dbReference>
<reference evidence="4 5" key="1">
    <citation type="submission" date="2015-03" db="EMBL/GenBank/DDBJ databases">
        <title>Genome assembly of Sandaracinus amylolyticus DSM 53668.</title>
        <authorList>
            <person name="Sharma G."/>
            <person name="Subramanian S."/>
        </authorList>
    </citation>
    <scope>NUCLEOTIDE SEQUENCE [LARGE SCALE GENOMIC DNA]</scope>
    <source>
        <strain evidence="4 5">DSM 53668</strain>
    </source>
</reference>
<dbReference type="EMBL" id="CP011125">
    <property type="protein sequence ID" value="AKF09492.1"/>
    <property type="molecule type" value="Genomic_DNA"/>
</dbReference>
<keyword evidence="5" id="KW-1185">Reference proteome</keyword>
<dbReference type="GO" id="GO:0016020">
    <property type="term" value="C:membrane"/>
    <property type="evidence" value="ECO:0007669"/>
    <property type="project" value="InterPro"/>
</dbReference>
<protein>
    <submittedName>
        <fullName evidence="4">FAD-dependent oxidoreductase</fullName>
    </submittedName>
</protein>
<name>A0A0F6W7M4_9BACT</name>
<dbReference type="InterPro" id="IPR016169">
    <property type="entry name" value="FAD-bd_PCMH_sub2"/>
</dbReference>
<dbReference type="AlphaFoldDB" id="A0A0F6W7M4"/>
<dbReference type="SUPFAM" id="SSF56176">
    <property type="entry name" value="FAD-binding/transporter-associated domain-like"/>
    <property type="match status" value="1"/>
</dbReference>
<dbReference type="InterPro" id="IPR010031">
    <property type="entry name" value="FAD_lactone_oxidase-like"/>
</dbReference>
<dbReference type="Pfam" id="PF04030">
    <property type="entry name" value="ALO"/>
    <property type="match status" value="1"/>
</dbReference>
<dbReference type="PANTHER" id="PTHR43762:SF1">
    <property type="entry name" value="D-ARABINONO-1,4-LACTONE OXIDASE"/>
    <property type="match status" value="1"/>
</dbReference>
<accession>A0A0F6W7M4</accession>
<dbReference type="KEGG" id="samy:DB32_006641"/>
<dbReference type="InterPro" id="IPR006094">
    <property type="entry name" value="Oxid_FAD_bind_N"/>
</dbReference>
<feature type="domain" description="FAD-binding PCMH-type" evidence="3">
    <location>
        <begin position="40"/>
        <end position="216"/>
    </location>
</feature>
<evidence type="ECO:0000256" key="2">
    <source>
        <dbReference type="ARBA" id="ARBA00023002"/>
    </source>
</evidence>
<dbReference type="Gene3D" id="3.30.465.10">
    <property type="match status" value="1"/>
</dbReference>
<dbReference type="Gene3D" id="3.30.43.10">
    <property type="entry name" value="Uridine Diphospho-n-acetylenolpyruvylglucosamine Reductase, domain 2"/>
    <property type="match status" value="1"/>
</dbReference>
<keyword evidence="1" id="KW-0285">Flavoprotein</keyword>
<evidence type="ECO:0000259" key="3">
    <source>
        <dbReference type="PROSITE" id="PS51387"/>
    </source>
</evidence>
<evidence type="ECO:0000313" key="5">
    <source>
        <dbReference type="Proteomes" id="UP000034883"/>
    </source>
</evidence>
<dbReference type="STRING" id="927083.DB32_006641"/>
<sequence>MTPLTLTCGNGTCDVGESTTSCVTDCVDRNTRAVGYYSEYSSCPESLIYRPRTIAEMQMAVRELVAQNRRIKFMGTGHSTAGNFCSDGGVIVTEALDGISEIEPWGGRDTVVVEAGVSFTQLTDHLAARGKWLGYTVVGYGAINVVGGVATGIHGSSTQSTSAIASRVLEIDMVRPDGTIVRKNAQNTTPDEWRALRANLGALGGMARVRLAVDDITNLRGYSEEIPVTQSIVPEDVDALIAGCDYAFLMFYPANDRWVRFCGEETTAPVTHPGAVNHLFSPDVTPFESDFFQTSAQLSACTPSLEPFFESQAIQRMASSPICIPDGSGGCDRVNDAVGPGHRMLTIDRFPDTQPRYSQYDLEVSVRAEEAAAILNYIDERFDRDGRAMPLVGAVVRFDEARDDTLFGSNAVRPGVAPGDRLVHIELPFFRPYSFTDAQLADYARPYTDVIAWIVARYPHAQLHFGKNTTALFANAAHRANTASRLARFQAIVDAWDPYGVFANDYLANLGLTWPRYGQRFSSVYVTGDVATSAHSQTGSLFAIRSESSGRCLAMIGEPGLFLDGSILGIFPGETRSCTGATEDANPRQRFFVRDVASGKFVQTLERNRRYSIHPEDNPYAMCLDSLWGLDYRFAACNGSTAQQFVLELDASGVGRVVAMNNTSGGCMNDLAGSDAVSVGFCSPWSNPSNLRWRFTALDSRTMLRVAGVGGDAYWIDRLAIAGLDLSTVSGMSLPQLSALIDDGSVIVYRQRVIDNRTGAPAPGFRVCPRGSDGELLHGADGRELACAYTDTSGYYTMLGLPRNVDVAQTISRKGFLQATIVFTTTYEDHFEQEYSGTASVTASSLGLNVDSRFPFTCGFGLRPGFGDAALTVVNEQDPVGSRGYGVIEAGDYDGNGTGGATFRIYADDGSGTFSIPYPDVVGNRPNGPAGPDGIPDGLKYLGPSTNILLGGSEVPTNDRVDTYAPYGGAMVFSMPDGVYEAEVHHPDPSVSCYPGLDAWLGTTANRARFVIIEGHLSDVRFFCE</sequence>
<dbReference type="PROSITE" id="PS51387">
    <property type="entry name" value="FAD_PCMH"/>
    <property type="match status" value="1"/>
</dbReference>
<proteinExistence type="predicted"/>
<dbReference type="GO" id="GO:0080049">
    <property type="term" value="F:L-gulono-1,4-lactone dehydrogenase activity"/>
    <property type="evidence" value="ECO:0007669"/>
    <property type="project" value="TreeGrafter"/>
</dbReference>
<keyword evidence="2" id="KW-0560">Oxidoreductase</keyword>
<keyword evidence="1" id="KW-0274">FAD</keyword>
<dbReference type="PANTHER" id="PTHR43762">
    <property type="entry name" value="L-GULONOLACTONE OXIDASE"/>
    <property type="match status" value="1"/>
</dbReference>
<dbReference type="Proteomes" id="UP000034883">
    <property type="component" value="Chromosome"/>
</dbReference>
<dbReference type="GO" id="GO:0071949">
    <property type="term" value="F:FAD binding"/>
    <property type="evidence" value="ECO:0007669"/>
    <property type="project" value="InterPro"/>
</dbReference>
<evidence type="ECO:0000256" key="1">
    <source>
        <dbReference type="ARBA" id="ARBA00022827"/>
    </source>
</evidence>
<evidence type="ECO:0000313" key="4">
    <source>
        <dbReference type="EMBL" id="AKF09492.1"/>
    </source>
</evidence>
<gene>
    <name evidence="4" type="ORF">DB32_006641</name>
</gene>
<dbReference type="RefSeq" id="WP_169791628.1">
    <property type="nucleotide sequence ID" value="NZ_CP011125.1"/>
</dbReference>
<dbReference type="InterPro" id="IPR016167">
    <property type="entry name" value="FAD-bd_PCMH_sub1"/>
</dbReference>
<dbReference type="Pfam" id="PF01565">
    <property type="entry name" value="FAD_binding_4"/>
    <property type="match status" value="1"/>
</dbReference>
<dbReference type="InterPro" id="IPR007173">
    <property type="entry name" value="ALO_C"/>
</dbReference>
<dbReference type="InterPro" id="IPR016166">
    <property type="entry name" value="FAD-bd_PCMH"/>
</dbReference>
<dbReference type="GO" id="GO:0003885">
    <property type="term" value="F:D-arabinono-1,4-lactone oxidase activity"/>
    <property type="evidence" value="ECO:0007669"/>
    <property type="project" value="InterPro"/>
</dbReference>
<organism evidence="4 5">
    <name type="scientific">Sandaracinus amylolyticus</name>
    <dbReference type="NCBI Taxonomy" id="927083"/>
    <lineage>
        <taxon>Bacteria</taxon>
        <taxon>Pseudomonadati</taxon>
        <taxon>Myxococcota</taxon>
        <taxon>Polyangia</taxon>
        <taxon>Polyangiales</taxon>
        <taxon>Sandaracinaceae</taxon>
        <taxon>Sandaracinus</taxon>
    </lineage>
</organism>